<gene>
    <name evidence="1" type="ORF">OUY22_14845</name>
</gene>
<accession>A0ABT4SC05</accession>
<protein>
    <recommendedName>
        <fullName evidence="3">VOC family protein</fullName>
    </recommendedName>
</protein>
<organism evidence="1 2">
    <name type="scientific">Nonomuraea corallina</name>
    <dbReference type="NCBI Taxonomy" id="2989783"/>
    <lineage>
        <taxon>Bacteria</taxon>
        <taxon>Bacillati</taxon>
        <taxon>Actinomycetota</taxon>
        <taxon>Actinomycetes</taxon>
        <taxon>Streptosporangiales</taxon>
        <taxon>Streptosporangiaceae</taxon>
        <taxon>Nonomuraea</taxon>
    </lineage>
</organism>
<evidence type="ECO:0000313" key="2">
    <source>
        <dbReference type="Proteomes" id="UP001144036"/>
    </source>
</evidence>
<dbReference type="Proteomes" id="UP001144036">
    <property type="component" value="Unassembled WGS sequence"/>
</dbReference>
<dbReference type="SUPFAM" id="SSF54593">
    <property type="entry name" value="Glyoxalase/Bleomycin resistance protein/Dihydroxybiphenyl dioxygenase"/>
    <property type="match status" value="2"/>
</dbReference>
<evidence type="ECO:0000313" key="1">
    <source>
        <dbReference type="EMBL" id="MDA0634699.1"/>
    </source>
</evidence>
<sequence>MSTVPPPAPLVRELVCAWIEVPALDATAERLRSVLGLEPRASGTLTGEAGEAGLGGWAGRPWALLGPPGFPYGMVCLVEGEARPVTRTLPRGWDSVELVVEDVDAAAARLAGWPGVRPVAEPFTTDLSELGSNVHRSGVWRMPWGTHLILTTGLTQPQGRSFPSARQGTGPVFEVHLRTDDHDTARRLYGESLGMPALMAADFTEGPLHRAWGIPGGTLVRMSLLKSGHEGTGRGAIELQGHPAANLDPAGLPGGTGLVSYACADLDAAHAAVLAGGHRATAPAVAESGPLAGRRSFVAYGTEGERVHLVAHRQEGDTP</sequence>
<dbReference type="InterPro" id="IPR029068">
    <property type="entry name" value="Glyas_Bleomycin-R_OHBP_Dase"/>
</dbReference>
<keyword evidence="2" id="KW-1185">Reference proteome</keyword>
<dbReference type="Gene3D" id="3.10.180.10">
    <property type="entry name" value="2,3-Dihydroxybiphenyl 1,2-Dioxygenase, domain 1"/>
    <property type="match status" value="1"/>
</dbReference>
<dbReference type="RefSeq" id="WP_270155520.1">
    <property type="nucleotide sequence ID" value="NZ_JAPNNL010000048.1"/>
</dbReference>
<proteinExistence type="predicted"/>
<comment type="caution">
    <text evidence="1">The sequence shown here is derived from an EMBL/GenBank/DDBJ whole genome shotgun (WGS) entry which is preliminary data.</text>
</comment>
<evidence type="ECO:0008006" key="3">
    <source>
        <dbReference type="Google" id="ProtNLM"/>
    </source>
</evidence>
<name>A0ABT4SC05_9ACTN</name>
<reference evidence="1" key="1">
    <citation type="submission" date="2022-11" db="EMBL/GenBank/DDBJ databases">
        <title>Nonomuraea corallina sp. nov., a new species of the genus Nonomuraea isolated from sea side sediment in Thai sea.</title>
        <authorList>
            <person name="Ngamcharungchit C."/>
            <person name="Matsumoto A."/>
            <person name="Suriyachadkun C."/>
            <person name="Panbangred W."/>
            <person name="Inahashi Y."/>
            <person name="Intra B."/>
        </authorList>
    </citation>
    <scope>NUCLEOTIDE SEQUENCE</scope>
    <source>
        <strain evidence="1">MCN248</strain>
    </source>
</reference>
<dbReference type="EMBL" id="JAPNNL010000048">
    <property type="protein sequence ID" value="MDA0634699.1"/>
    <property type="molecule type" value="Genomic_DNA"/>
</dbReference>